<organism evidence="1 2">
    <name type="scientific">Dreissena polymorpha</name>
    <name type="common">Zebra mussel</name>
    <name type="synonym">Mytilus polymorpha</name>
    <dbReference type="NCBI Taxonomy" id="45954"/>
    <lineage>
        <taxon>Eukaryota</taxon>
        <taxon>Metazoa</taxon>
        <taxon>Spiralia</taxon>
        <taxon>Lophotrochozoa</taxon>
        <taxon>Mollusca</taxon>
        <taxon>Bivalvia</taxon>
        <taxon>Autobranchia</taxon>
        <taxon>Heteroconchia</taxon>
        <taxon>Euheterodonta</taxon>
        <taxon>Imparidentia</taxon>
        <taxon>Neoheterodontei</taxon>
        <taxon>Myida</taxon>
        <taxon>Dreissenoidea</taxon>
        <taxon>Dreissenidae</taxon>
        <taxon>Dreissena</taxon>
    </lineage>
</organism>
<sequence>MMFADDAALSTQKAFQKLIDLFAKAYTNFRLYFSMKVTNIVDQDACNITCSKIGDYTHKLGLFLP</sequence>
<dbReference type="AlphaFoldDB" id="A0A9D4N1H1"/>
<evidence type="ECO:0000313" key="1">
    <source>
        <dbReference type="EMBL" id="KAH3887917.1"/>
    </source>
</evidence>
<protein>
    <submittedName>
        <fullName evidence="1">Uncharacterized protein</fullName>
    </submittedName>
</protein>
<name>A0A9D4N1H1_DREPO</name>
<dbReference type="Proteomes" id="UP000828390">
    <property type="component" value="Unassembled WGS sequence"/>
</dbReference>
<reference evidence="1" key="2">
    <citation type="submission" date="2020-11" db="EMBL/GenBank/DDBJ databases">
        <authorList>
            <person name="McCartney M.A."/>
            <person name="Auch B."/>
            <person name="Kono T."/>
            <person name="Mallez S."/>
            <person name="Becker A."/>
            <person name="Gohl D.M."/>
            <person name="Silverstein K.A.T."/>
            <person name="Koren S."/>
            <person name="Bechman K.B."/>
            <person name="Herman A."/>
            <person name="Abrahante J.E."/>
            <person name="Garbe J."/>
        </authorList>
    </citation>
    <scope>NUCLEOTIDE SEQUENCE</scope>
    <source>
        <strain evidence="1">Duluth1</strain>
        <tissue evidence="1">Whole animal</tissue>
    </source>
</reference>
<proteinExistence type="predicted"/>
<keyword evidence="2" id="KW-1185">Reference proteome</keyword>
<evidence type="ECO:0000313" key="2">
    <source>
        <dbReference type="Proteomes" id="UP000828390"/>
    </source>
</evidence>
<dbReference type="EMBL" id="JAIWYP010000001">
    <property type="protein sequence ID" value="KAH3887917.1"/>
    <property type="molecule type" value="Genomic_DNA"/>
</dbReference>
<comment type="caution">
    <text evidence="1">The sequence shown here is derived from an EMBL/GenBank/DDBJ whole genome shotgun (WGS) entry which is preliminary data.</text>
</comment>
<reference evidence="1" key="1">
    <citation type="journal article" date="2019" name="bioRxiv">
        <title>The Genome of the Zebra Mussel, Dreissena polymorpha: A Resource for Invasive Species Research.</title>
        <authorList>
            <person name="McCartney M.A."/>
            <person name="Auch B."/>
            <person name="Kono T."/>
            <person name="Mallez S."/>
            <person name="Zhang Y."/>
            <person name="Obille A."/>
            <person name="Becker A."/>
            <person name="Abrahante J.E."/>
            <person name="Garbe J."/>
            <person name="Badalamenti J.P."/>
            <person name="Herman A."/>
            <person name="Mangelson H."/>
            <person name="Liachko I."/>
            <person name="Sullivan S."/>
            <person name="Sone E.D."/>
            <person name="Koren S."/>
            <person name="Silverstein K.A.T."/>
            <person name="Beckman K.B."/>
            <person name="Gohl D.M."/>
        </authorList>
    </citation>
    <scope>NUCLEOTIDE SEQUENCE</scope>
    <source>
        <strain evidence="1">Duluth1</strain>
        <tissue evidence="1">Whole animal</tissue>
    </source>
</reference>
<accession>A0A9D4N1H1</accession>
<gene>
    <name evidence="1" type="ORF">DPMN_011939</name>
</gene>